<reference evidence="1 2" key="1">
    <citation type="submission" date="2017-11" db="EMBL/GenBank/DDBJ databases">
        <title>Genome-resolved metagenomics identifies genetic mobility, metabolic interactions, and unexpected diversity in perchlorate-reducing communities.</title>
        <authorList>
            <person name="Barnum T.P."/>
            <person name="Figueroa I.A."/>
            <person name="Carlstrom C.I."/>
            <person name="Lucas L.N."/>
            <person name="Engelbrektson A.L."/>
            <person name="Coates J.D."/>
        </authorList>
    </citation>
    <scope>NUCLEOTIDE SEQUENCE [LARGE SCALE GENOMIC DNA]</scope>
    <source>
        <strain evidence="1">BM706</strain>
    </source>
</reference>
<proteinExistence type="predicted"/>
<evidence type="ECO:0000313" key="1">
    <source>
        <dbReference type="EMBL" id="PLX16828.1"/>
    </source>
</evidence>
<accession>A0A2N5ZDT8</accession>
<dbReference type="Proteomes" id="UP000234857">
    <property type="component" value="Unassembled WGS sequence"/>
</dbReference>
<gene>
    <name evidence="1" type="ORF">C0601_09155</name>
</gene>
<dbReference type="PROSITE" id="PS51257">
    <property type="entry name" value="PROKAR_LIPOPROTEIN"/>
    <property type="match status" value="1"/>
</dbReference>
<dbReference type="AlphaFoldDB" id="A0A2N5ZDT8"/>
<evidence type="ECO:0000313" key="2">
    <source>
        <dbReference type="Proteomes" id="UP000234857"/>
    </source>
</evidence>
<dbReference type="EMBL" id="PKTG01000104">
    <property type="protein sequence ID" value="PLX16828.1"/>
    <property type="molecule type" value="Genomic_DNA"/>
</dbReference>
<organism evidence="1 2">
    <name type="scientific">Muiribacterium halophilum</name>
    <dbReference type="NCBI Taxonomy" id="2053465"/>
    <lineage>
        <taxon>Bacteria</taxon>
        <taxon>Candidatus Muiribacteriota</taxon>
        <taxon>Candidatus Muiribacteriia</taxon>
        <taxon>Candidatus Muiribacteriales</taxon>
        <taxon>Candidatus Muiribacteriaceae</taxon>
        <taxon>Candidatus Muiribacterium</taxon>
    </lineage>
</organism>
<protein>
    <submittedName>
        <fullName evidence="1">Uncharacterized protein</fullName>
    </submittedName>
</protein>
<name>A0A2N5ZDT8_MUIH1</name>
<sequence>MSLNKKILLFLIVFVSIIFSGCSLNGDIDYKELYKQILPEVKNITGKEFDAVPELEIASVSDIKEIFAEDFRPQFEKLYKGQSEEVIESALKIYVDGYSENSLGKYSFKRKKFYLIPENLKRIFDMYSLKNSSHDDIMRLSIIHELTHAKQDEIKDLAKFISGLDKIDEISSFNAIIEGMAMASSKAYAEKNGMKKAFKDFQRLVIPYYDSETNNKYPGIQHNVEVVKQRFIYNDGLNFIQHFIDKNGWEKAWDIYLNPPKMTHMIRYPELYKKGVSSDKELVLLLKIGAAALTDKNRNINVNEAGYLGLLTSLSVLSEEDNLAGAEFLKNGAVMTVNAGQIQIIVTLMRLNEKANPKKVLDVYEKYSLKEVELAERLRGAGFKNKNSRTLDEFDFPANLITFEIVNGDTAIPQHIARFVSNNILAEVIHYNIKDESAAIETLKSLIPLVEDL</sequence>
<comment type="caution">
    <text evidence="1">The sequence shown here is derived from an EMBL/GenBank/DDBJ whole genome shotgun (WGS) entry which is preliminary data.</text>
</comment>